<dbReference type="Proteomes" id="UP001519291">
    <property type="component" value="Unassembled WGS sequence"/>
</dbReference>
<dbReference type="EMBL" id="JAGIOH010000001">
    <property type="protein sequence ID" value="MBP2407035.1"/>
    <property type="molecule type" value="Genomic_DNA"/>
</dbReference>
<gene>
    <name evidence="1" type="ORF">JO379_006504</name>
</gene>
<comment type="caution">
    <text evidence="1">The sequence shown here is derived from an EMBL/GenBank/DDBJ whole genome shotgun (WGS) entry which is preliminary data.</text>
</comment>
<proteinExistence type="predicted"/>
<reference evidence="1 2" key="1">
    <citation type="submission" date="2021-03" db="EMBL/GenBank/DDBJ databases">
        <title>Sequencing the genomes of 1000 actinobacteria strains.</title>
        <authorList>
            <person name="Klenk H.-P."/>
        </authorList>
    </citation>
    <scope>NUCLEOTIDE SEQUENCE [LARGE SCALE GENOMIC DNA]</scope>
    <source>
        <strain evidence="1 2">DSM 41480</strain>
    </source>
</reference>
<organism evidence="1 2">
    <name type="scientific">Streptomyces syringium</name>
    <dbReference type="NCBI Taxonomy" id="76729"/>
    <lineage>
        <taxon>Bacteria</taxon>
        <taxon>Bacillati</taxon>
        <taxon>Actinomycetota</taxon>
        <taxon>Actinomycetes</taxon>
        <taxon>Kitasatosporales</taxon>
        <taxon>Streptomycetaceae</taxon>
        <taxon>Streptomyces</taxon>
    </lineage>
</organism>
<name>A0ABS4YE16_9ACTN</name>
<sequence length="195" mass="21124">MGWQAEEFGSYHEGRAGAVLADGSEPKPVYLDAGSGGGPPPTSDWRVYDGRFGAPKAAALRGSCSCGWRGTPRYPIDWPQVIDDGHSMDTSGPRGDWEQHISEVRARSVPLPVGLEELLERVEEQLDMLAEEAPVAALKAVAALERITGRIGHRAAHHTQADEQAGELSWEAIGTALGLSEADARSRLIRYSFRH</sequence>
<evidence type="ECO:0000313" key="2">
    <source>
        <dbReference type="Proteomes" id="UP001519291"/>
    </source>
</evidence>
<accession>A0ABS4YE16</accession>
<evidence type="ECO:0000313" key="1">
    <source>
        <dbReference type="EMBL" id="MBP2407035.1"/>
    </source>
</evidence>
<dbReference type="GeneID" id="91573339"/>
<keyword evidence="2" id="KW-1185">Reference proteome</keyword>
<protein>
    <submittedName>
        <fullName evidence="1">Uncharacterized protein</fullName>
    </submittedName>
</protein>
<dbReference type="RefSeq" id="WP_209518350.1">
    <property type="nucleotide sequence ID" value="NZ_JAGIOH010000001.1"/>
</dbReference>